<dbReference type="InterPro" id="IPR041527">
    <property type="entry name" value="YhcG_N"/>
</dbReference>
<gene>
    <name evidence="3" type="ORF">TRIP_B40316</name>
</gene>
<dbReference type="PANTHER" id="PTHR30547">
    <property type="entry name" value="UNCHARACTERIZED PROTEIN YHCG-RELATED"/>
    <property type="match status" value="1"/>
</dbReference>
<name>A0A653AF23_UNCDX</name>
<dbReference type="Pfam" id="PF17761">
    <property type="entry name" value="DUF1016_N"/>
    <property type="match status" value="1"/>
</dbReference>
<feature type="region of interest" description="Disordered" evidence="1">
    <location>
        <begin position="1"/>
        <end position="27"/>
    </location>
</feature>
<protein>
    <recommendedName>
        <fullName evidence="2">YhcG N-terminal domain-containing protein</fullName>
    </recommendedName>
</protein>
<proteinExistence type="predicted"/>
<feature type="domain" description="YhcG N-terminal" evidence="2">
    <location>
        <begin position="38"/>
        <end position="124"/>
    </location>
</feature>
<reference evidence="3" key="1">
    <citation type="submission" date="2018-07" db="EMBL/GenBank/DDBJ databases">
        <authorList>
            <consortium name="Genoscope - CEA"/>
            <person name="William W."/>
        </authorList>
    </citation>
    <scope>NUCLEOTIDE SEQUENCE</scope>
    <source>
        <strain evidence="3">IK1</strain>
    </source>
</reference>
<evidence type="ECO:0000256" key="1">
    <source>
        <dbReference type="SAM" id="MobiDB-lite"/>
    </source>
</evidence>
<evidence type="ECO:0000259" key="2">
    <source>
        <dbReference type="Pfam" id="PF17761"/>
    </source>
</evidence>
<dbReference type="PANTHER" id="PTHR30547:SF5">
    <property type="entry name" value="NUCLEASE YHCG-RELATED"/>
    <property type="match status" value="1"/>
</dbReference>
<dbReference type="EMBL" id="UPXX01000031">
    <property type="protein sequence ID" value="VBB46495.1"/>
    <property type="molecule type" value="Genomic_DNA"/>
</dbReference>
<dbReference type="AlphaFoldDB" id="A0A653AF23"/>
<organism evidence="3">
    <name type="scientific">Uncultured Desulfatiglans sp</name>
    <dbReference type="NCBI Taxonomy" id="1748965"/>
    <lineage>
        <taxon>Bacteria</taxon>
        <taxon>Pseudomonadati</taxon>
        <taxon>Thermodesulfobacteriota</taxon>
        <taxon>Desulfobacteria</taxon>
        <taxon>Desulfatiglandales</taxon>
        <taxon>Desulfatiglandaceae</taxon>
        <taxon>Desulfatiglans</taxon>
        <taxon>environmental samples</taxon>
    </lineage>
</organism>
<accession>A0A653AF23</accession>
<dbReference type="InterPro" id="IPR053148">
    <property type="entry name" value="PD-DEXK-like_domain"/>
</dbReference>
<evidence type="ECO:0000313" key="3">
    <source>
        <dbReference type="EMBL" id="VBB46495.1"/>
    </source>
</evidence>
<sequence>MRKEKKTQMTASPKRSHDPAASPPLPDGYQVFLGEVSSLQSEAIKQAVRAVNPVLVASYCELGRRIVEFEQGGRERADYGAQVIERLSRDLTEKFAKGFSLQNLQHMRQLYTVYPPGQIRRTVSGDSLGSMCQAVSRKLAEQKISGTATRIFPLDDLMAALPLSWSYEGHLSKKIENTRRLLDERAGRKTGDVP</sequence>